<dbReference type="Proteomes" id="UP000305526">
    <property type="component" value="Unassembled WGS sequence"/>
</dbReference>
<dbReference type="EMBL" id="VDGV01000009">
    <property type="protein sequence ID" value="TNG93349.1"/>
    <property type="molecule type" value="Genomic_DNA"/>
</dbReference>
<evidence type="ECO:0000256" key="9">
    <source>
        <dbReference type="RuleBase" id="RU369079"/>
    </source>
</evidence>
<feature type="transmembrane region" description="Helical" evidence="9">
    <location>
        <begin position="46"/>
        <end position="63"/>
    </location>
</feature>
<feature type="transmembrane region" description="Helical" evidence="9">
    <location>
        <begin position="84"/>
        <end position="106"/>
    </location>
</feature>
<gene>
    <name evidence="11" type="ORF">EDC16_102174</name>
    <name evidence="12" type="ORF">FHQ21_01855</name>
</gene>
<feature type="transmembrane region" description="Helical" evidence="9">
    <location>
        <begin position="12"/>
        <end position="31"/>
    </location>
</feature>
<evidence type="ECO:0000313" key="13">
    <source>
        <dbReference type="Proteomes" id="UP000294619"/>
    </source>
</evidence>
<proteinExistence type="inferred from homology"/>
<evidence type="ECO:0000259" key="10">
    <source>
        <dbReference type="Pfam" id="PF04290"/>
    </source>
</evidence>
<dbReference type="PANTHER" id="PTHR35011:SF11">
    <property type="entry name" value="TRAP TRANSPORTER SMALL PERMEASE PROTEIN"/>
    <property type="match status" value="1"/>
</dbReference>
<dbReference type="RefSeq" id="WP_132965102.1">
    <property type="nucleotide sequence ID" value="NZ_LEKL01000019.1"/>
</dbReference>
<keyword evidence="2 9" id="KW-0813">Transport</keyword>
<comment type="similarity">
    <text evidence="8 9">Belongs to the TRAP transporter small permease family.</text>
</comment>
<dbReference type="AlphaFoldDB" id="A0A4R3YB99"/>
<dbReference type="Proteomes" id="UP000294619">
    <property type="component" value="Unassembled WGS sequence"/>
</dbReference>
<keyword evidence="4 9" id="KW-0997">Cell inner membrane</keyword>
<dbReference type="GO" id="GO:0005886">
    <property type="term" value="C:plasma membrane"/>
    <property type="evidence" value="ECO:0007669"/>
    <property type="project" value="UniProtKB-SubCell"/>
</dbReference>
<evidence type="ECO:0000313" key="14">
    <source>
        <dbReference type="Proteomes" id="UP000305526"/>
    </source>
</evidence>
<evidence type="ECO:0000256" key="2">
    <source>
        <dbReference type="ARBA" id="ARBA00022448"/>
    </source>
</evidence>
<name>A0A4R3YB99_9PAST</name>
<evidence type="ECO:0000313" key="12">
    <source>
        <dbReference type="EMBL" id="TNG93349.1"/>
    </source>
</evidence>
<dbReference type="GO" id="GO:0022857">
    <property type="term" value="F:transmembrane transporter activity"/>
    <property type="evidence" value="ECO:0007669"/>
    <property type="project" value="UniProtKB-UniRule"/>
</dbReference>
<evidence type="ECO:0000256" key="8">
    <source>
        <dbReference type="ARBA" id="ARBA00038436"/>
    </source>
</evidence>
<evidence type="ECO:0000256" key="6">
    <source>
        <dbReference type="ARBA" id="ARBA00022989"/>
    </source>
</evidence>
<dbReference type="GO" id="GO:0015740">
    <property type="term" value="P:C4-dicarboxylate transport"/>
    <property type="evidence" value="ECO:0007669"/>
    <property type="project" value="TreeGrafter"/>
</dbReference>
<protein>
    <recommendedName>
        <fullName evidence="9">TRAP transporter small permease protein</fullName>
    </recommendedName>
</protein>
<evidence type="ECO:0000256" key="4">
    <source>
        <dbReference type="ARBA" id="ARBA00022519"/>
    </source>
</evidence>
<reference evidence="11 13" key="1">
    <citation type="submission" date="2019-03" db="EMBL/GenBank/DDBJ databases">
        <title>Genomic Encyclopedia of Type Strains, Phase IV (KMG-IV): sequencing the most valuable type-strain genomes for metagenomic binning, comparative biology and taxonomic classification.</title>
        <authorList>
            <person name="Goeker M."/>
        </authorList>
    </citation>
    <scope>NUCLEOTIDE SEQUENCE [LARGE SCALE GENOMIC DNA]</scope>
    <source>
        <strain evidence="11 13">DSM 28140</strain>
    </source>
</reference>
<dbReference type="Pfam" id="PF04290">
    <property type="entry name" value="DctQ"/>
    <property type="match status" value="1"/>
</dbReference>
<keyword evidence="14" id="KW-1185">Reference proteome</keyword>
<evidence type="ECO:0000256" key="1">
    <source>
        <dbReference type="ARBA" id="ARBA00004429"/>
    </source>
</evidence>
<comment type="subunit">
    <text evidence="9">The complex comprises the extracytoplasmic solute receptor protein and the two transmembrane proteins.</text>
</comment>
<accession>A0A4R3YB99</accession>
<dbReference type="InterPro" id="IPR055348">
    <property type="entry name" value="DctQ"/>
</dbReference>
<comment type="caution">
    <text evidence="11">The sequence shown here is derived from an EMBL/GenBank/DDBJ whole genome shotgun (WGS) entry which is preliminary data.</text>
</comment>
<evidence type="ECO:0000256" key="5">
    <source>
        <dbReference type="ARBA" id="ARBA00022692"/>
    </source>
</evidence>
<keyword evidence="3" id="KW-1003">Cell membrane</keyword>
<feature type="domain" description="Tripartite ATP-independent periplasmic transporters DctQ component" evidence="10">
    <location>
        <begin position="24"/>
        <end position="151"/>
    </location>
</feature>
<evidence type="ECO:0000256" key="7">
    <source>
        <dbReference type="ARBA" id="ARBA00023136"/>
    </source>
</evidence>
<comment type="function">
    <text evidence="9">Part of the tripartite ATP-independent periplasmic (TRAP) transport system.</text>
</comment>
<evidence type="ECO:0000313" key="11">
    <source>
        <dbReference type="EMBL" id="TCV89297.1"/>
    </source>
</evidence>
<evidence type="ECO:0000256" key="3">
    <source>
        <dbReference type="ARBA" id="ARBA00022475"/>
    </source>
</evidence>
<dbReference type="EMBL" id="SMCP01000002">
    <property type="protein sequence ID" value="TCV89297.1"/>
    <property type="molecule type" value="Genomic_DNA"/>
</dbReference>
<sequence>MRKLTDYLEKIQLSLGTLFLVVFVITTLLQVGTRYSGISATWTEEVSVNAFIWSMLLGAAVMAKRKQHFSFNLLNGQLSTQKKPILIILQDLIIIVFCTFCFVYSSEITNTFWNSRWVTIPSLKQGYVWLILPITFISITIYLIEDLIKQVIALKTGVLLTDDISGEK</sequence>
<feature type="transmembrane region" description="Helical" evidence="9">
    <location>
        <begin position="126"/>
        <end position="144"/>
    </location>
</feature>
<keyword evidence="6 9" id="KW-1133">Transmembrane helix</keyword>
<keyword evidence="5 9" id="KW-0812">Transmembrane</keyword>
<dbReference type="InterPro" id="IPR007387">
    <property type="entry name" value="TRAP_DctQ"/>
</dbReference>
<organism evidence="11 13">
    <name type="scientific">Testudinibacter aquarius</name>
    <dbReference type="NCBI Taxonomy" id="1524974"/>
    <lineage>
        <taxon>Bacteria</taxon>
        <taxon>Pseudomonadati</taxon>
        <taxon>Pseudomonadota</taxon>
        <taxon>Gammaproteobacteria</taxon>
        <taxon>Pasteurellales</taxon>
        <taxon>Pasteurellaceae</taxon>
        <taxon>Testudinibacter</taxon>
    </lineage>
</organism>
<keyword evidence="7 9" id="KW-0472">Membrane</keyword>
<dbReference type="PANTHER" id="PTHR35011">
    <property type="entry name" value="2,3-DIKETO-L-GULONATE TRAP TRANSPORTER SMALL PERMEASE PROTEIN YIAM"/>
    <property type="match status" value="1"/>
</dbReference>
<comment type="subcellular location">
    <subcellularLocation>
        <location evidence="1 9">Cell inner membrane</location>
        <topology evidence="1 9">Multi-pass membrane protein</topology>
    </subcellularLocation>
</comment>
<reference evidence="12 14" key="2">
    <citation type="submission" date="2019-05" db="EMBL/GenBank/DDBJ databases">
        <title>Pasteurellaceae isolates from reptiles.</title>
        <authorList>
            <person name="Bojesen A.M."/>
            <person name="Lund E."/>
        </authorList>
    </citation>
    <scope>NUCLEOTIDE SEQUENCE [LARGE SCALE GENOMIC DNA]</scope>
    <source>
        <strain evidence="12 14">ELNT2x</strain>
    </source>
</reference>